<gene>
    <name evidence="1" type="ORF">H8M03_05755</name>
</gene>
<proteinExistence type="predicted"/>
<name>A0A7G9L5C5_9SPHN</name>
<evidence type="ECO:0000313" key="2">
    <source>
        <dbReference type="Proteomes" id="UP000515861"/>
    </source>
</evidence>
<dbReference type="Pfam" id="PF16233">
    <property type="entry name" value="DUF4893"/>
    <property type="match status" value="1"/>
</dbReference>
<evidence type="ECO:0000313" key="1">
    <source>
        <dbReference type="EMBL" id="QNM83824.1"/>
    </source>
</evidence>
<dbReference type="AlphaFoldDB" id="A0A7G9L5C5"/>
<dbReference type="Proteomes" id="UP000515861">
    <property type="component" value="Chromosome"/>
</dbReference>
<dbReference type="InterPro" id="IPR032609">
    <property type="entry name" value="DUF4893"/>
</dbReference>
<protein>
    <submittedName>
        <fullName evidence="1">DUF4893 domain-containing protein</fullName>
    </submittedName>
</protein>
<dbReference type="RefSeq" id="WP_187480778.1">
    <property type="nucleotide sequence ID" value="NZ_CP060697.1"/>
</dbReference>
<dbReference type="EMBL" id="CP060697">
    <property type="protein sequence ID" value="QNM83824.1"/>
    <property type="molecule type" value="Genomic_DNA"/>
</dbReference>
<dbReference type="KEGG" id="ssau:H8M03_05755"/>
<reference evidence="1 2" key="1">
    <citation type="submission" date="2020-08" db="EMBL/GenBank/DDBJ databases">
        <title>Sphingomonas sp. sand1-3 16S ribosomal RNA gene Genome sequencing and assembly.</title>
        <authorList>
            <person name="Kang M."/>
        </authorList>
    </citation>
    <scope>NUCLEOTIDE SEQUENCE [LARGE SCALE GENOMIC DNA]</scope>
    <source>
        <strain evidence="2">sand1-3</strain>
    </source>
</reference>
<accession>A0A7G9L5C5</accession>
<keyword evidence="2" id="KW-1185">Reference proteome</keyword>
<sequence>MRIAILSLSLALAACSVVRPQPGVIIQPQRDWHRVVTQEDRARLRDWRSAFAAGVAAARADGHAAEVDKEGVLLQPDAALGPPGIPNGDYRCRVTKLGAKSEGLLNYIAYPYFACRVQQEEELQGFAKRTGSQRQVGLIFPGDQLRQVFLGTLMLGDEARPMQYGLDRERDVAGFVERIGPNRWRLVMPSPHFESKVDVMELVPAS</sequence>
<dbReference type="PROSITE" id="PS51257">
    <property type="entry name" value="PROKAR_LIPOPROTEIN"/>
    <property type="match status" value="1"/>
</dbReference>
<organism evidence="1 2">
    <name type="scientific">Sphingomonas sabuli</name>
    <dbReference type="NCBI Taxonomy" id="2764186"/>
    <lineage>
        <taxon>Bacteria</taxon>
        <taxon>Pseudomonadati</taxon>
        <taxon>Pseudomonadota</taxon>
        <taxon>Alphaproteobacteria</taxon>
        <taxon>Sphingomonadales</taxon>
        <taxon>Sphingomonadaceae</taxon>
        <taxon>Sphingomonas</taxon>
    </lineage>
</organism>